<sequence length="364" mass="39992">MRRYADLVEAAFSDDNGVQIQRVCVARNVRILPSKLRTLAHHASVIRNGRRLAKWHTGDLFHVIDGSHGYLAKILRHRQTVMTVHDVIPKLQCLGRFGVPKPGRLSRRIIDSAVDGLGYAKHLIFDSRSTRQDCNDLGVPLRGNDSIVFPPLERQFSVDEAVPRTEMGRPSTESYLFHIGNNGFYKNREGVINVFSKVAASIPHRLVMAGPPPTAAHQQLARRLGIDDRIDFECDPSDARVRELYRGADALVFPSIYEGFGWPPIEAMAMGCPVVCTDGGSLAEVVGEAAMASAVGDDTTMAANLLQVLSDRSVADRLISAGLGHAKGFGMIAFRSKLERIYRSVVGDGIGMETSASIHYDHRP</sequence>
<evidence type="ECO:0000259" key="2">
    <source>
        <dbReference type="Pfam" id="PF00534"/>
    </source>
</evidence>
<dbReference type="InterPro" id="IPR001296">
    <property type="entry name" value="Glyco_trans_1"/>
</dbReference>
<dbReference type="EMBL" id="CP037423">
    <property type="protein sequence ID" value="QDV43158.1"/>
    <property type="molecule type" value="Genomic_DNA"/>
</dbReference>
<keyword evidence="4" id="KW-1185">Reference proteome</keyword>
<evidence type="ECO:0000313" key="4">
    <source>
        <dbReference type="Proteomes" id="UP000319004"/>
    </source>
</evidence>
<organism evidence="3 4">
    <name type="scientific">Stieleria neptunia</name>
    <dbReference type="NCBI Taxonomy" id="2527979"/>
    <lineage>
        <taxon>Bacteria</taxon>
        <taxon>Pseudomonadati</taxon>
        <taxon>Planctomycetota</taxon>
        <taxon>Planctomycetia</taxon>
        <taxon>Pirellulales</taxon>
        <taxon>Pirellulaceae</taxon>
        <taxon>Stieleria</taxon>
    </lineage>
</organism>
<dbReference type="Proteomes" id="UP000319004">
    <property type="component" value="Chromosome"/>
</dbReference>
<dbReference type="AlphaFoldDB" id="A0A518HQT8"/>
<keyword evidence="3" id="KW-0328">Glycosyltransferase</keyword>
<evidence type="ECO:0000256" key="1">
    <source>
        <dbReference type="ARBA" id="ARBA00022679"/>
    </source>
</evidence>
<proteinExistence type="predicted"/>
<accession>A0A518HQT8</accession>
<keyword evidence="1 3" id="KW-0808">Transferase</keyword>
<dbReference type="GO" id="GO:0102710">
    <property type="term" value="F:D-inositol-3-phosphate glycosyltransferase activity"/>
    <property type="evidence" value="ECO:0007669"/>
    <property type="project" value="UniProtKB-EC"/>
</dbReference>
<dbReference type="Pfam" id="PF00534">
    <property type="entry name" value="Glycos_transf_1"/>
    <property type="match status" value="1"/>
</dbReference>
<dbReference type="CDD" id="cd03809">
    <property type="entry name" value="GT4_MtfB-like"/>
    <property type="match status" value="1"/>
</dbReference>
<dbReference type="SUPFAM" id="SSF53756">
    <property type="entry name" value="UDP-Glycosyltransferase/glycogen phosphorylase"/>
    <property type="match status" value="1"/>
</dbReference>
<dbReference type="GO" id="GO:0009103">
    <property type="term" value="P:lipopolysaccharide biosynthetic process"/>
    <property type="evidence" value="ECO:0007669"/>
    <property type="project" value="TreeGrafter"/>
</dbReference>
<dbReference type="KEGG" id="snep:Enr13x_30120"/>
<protein>
    <submittedName>
        <fullName evidence="3">D-inositol 3-phosphate glycosyltransferase</fullName>
        <ecNumber evidence="3">2.4.1.250</ecNumber>
    </submittedName>
</protein>
<dbReference type="Gene3D" id="3.40.50.2000">
    <property type="entry name" value="Glycogen Phosphorylase B"/>
    <property type="match status" value="2"/>
</dbReference>
<dbReference type="PANTHER" id="PTHR46401">
    <property type="entry name" value="GLYCOSYLTRANSFERASE WBBK-RELATED"/>
    <property type="match status" value="1"/>
</dbReference>
<feature type="domain" description="Glycosyl transferase family 1" evidence="2">
    <location>
        <begin position="168"/>
        <end position="322"/>
    </location>
</feature>
<reference evidence="3 4" key="1">
    <citation type="submission" date="2019-03" db="EMBL/GenBank/DDBJ databases">
        <title>Deep-cultivation of Planctomycetes and their phenomic and genomic characterization uncovers novel biology.</title>
        <authorList>
            <person name="Wiegand S."/>
            <person name="Jogler M."/>
            <person name="Boedeker C."/>
            <person name="Pinto D."/>
            <person name="Vollmers J."/>
            <person name="Rivas-Marin E."/>
            <person name="Kohn T."/>
            <person name="Peeters S.H."/>
            <person name="Heuer A."/>
            <person name="Rast P."/>
            <person name="Oberbeckmann S."/>
            <person name="Bunk B."/>
            <person name="Jeske O."/>
            <person name="Meyerdierks A."/>
            <person name="Storesund J.E."/>
            <person name="Kallscheuer N."/>
            <person name="Luecker S."/>
            <person name="Lage O.M."/>
            <person name="Pohl T."/>
            <person name="Merkel B.J."/>
            <person name="Hornburger P."/>
            <person name="Mueller R.-W."/>
            <person name="Bruemmer F."/>
            <person name="Labrenz M."/>
            <person name="Spormann A.M."/>
            <person name="Op den Camp H."/>
            <person name="Overmann J."/>
            <person name="Amann R."/>
            <person name="Jetten M.S.M."/>
            <person name="Mascher T."/>
            <person name="Medema M.H."/>
            <person name="Devos D.P."/>
            <person name="Kaster A.-K."/>
            <person name="Ovreas L."/>
            <person name="Rohde M."/>
            <person name="Galperin M.Y."/>
            <person name="Jogler C."/>
        </authorList>
    </citation>
    <scope>NUCLEOTIDE SEQUENCE [LARGE SCALE GENOMIC DNA]</scope>
    <source>
        <strain evidence="3 4">Enr13</strain>
    </source>
</reference>
<gene>
    <name evidence="3" type="primary">mshA_5</name>
    <name evidence="3" type="ORF">Enr13x_30120</name>
</gene>
<name>A0A518HQT8_9BACT</name>
<dbReference type="EC" id="2.4.1.250" evidence="3"/>
<dbReference type="PANTHER" id="PTHR46401:SF2">
    <property type="entry name" value="GLYCOSYLTRANSFERASE WBBK-RELATED"/>
    <property type="match status" value="1"/>
</dbReference>
<evidence type="ECO:0000313" key="3">
    <source>
        <dbReference type="EMBL" id="QDV43158.1"/>
    </source>
</evidence>